<proteinExistence type="predicted"/>
<evidence type="ECO:0000259" key="1">
    <source>
        <dbReference type="Pfam" id="PF00501"/>
    </source>
</evidence>
<dbReference type="GO" id="GO:0043041">
    <property type="term" value="P:amino acid activation for nonribosomal peptide biosynthetic process"/>
    <property type="evidence" value="ECO:0007669"/>
    <property type="project" value="TreeGrafter"/>
</dbReference>
<dbReference type="InterPro" id="IPR000873">
    <property type="entry name" value="AMP-dep_synth/lig_dom"/>
</dbReference>
<feature type="non-terminal residue" evidence="2">
    <location>
        <position position="63"/>
    </location>
</feature>
<dbReference type="HOGENOM" id="CLU_202184_0_0_6"/>
<dbReference type="Pfam" id="PF00501">
    <property type="entry name" value="AMP-binding"/>
    <property type="match status" value="1"/>
</dbReference>
<dbReference type="Proteomes" id="UP000004471">
    <property type="component" value="Unassembled WGS sequence"/>
</dbReference>
<dbReference type="PANTHER" id="PTHR44394:SF1">
    <property type="entry name" value="BETA-ALANINE-ACTIVATING ENZYME"/>
    <property type="match status" value="1"/>
</dbReference>
<dbReference type="Gene3D" id="3.40.50.980">
    <property type="match status" value="1"/>
</dbReference>
<dbReference type="PANTHER" id="PTHR44394">
    <property type="entry name" value="BETA-ALANINE-ACTIVATING ENZYME"/>
    <property type="match status" value="1"/>
</dbReference>
<dbReference type="EMBL" id="AEAH01003103">
    <property type="protein sequence ID" value="EGH34976.1"/>
    <property type="molecule type" value="Genomic_DNA"/>
</dbReference>
<feature type="non-terminal residue" evidence="2">
    <location>
        <position position="1"/>
    </location>
</feature>
<evidence type="ECO:0000313" key="2">
    <source>
        <dbReference type="EMBL" id="EGH34976.1"/>
    </source>
</evidence>
<sequence>FFLPLLAGAQLHMARPGGHKDPAYMAQVIREQRITLRHFVPSMLDVFLEHGDSQGFTDLRRVL</sequence>
<dbReference type="SUPFAM" id="SSF56801">
    <property type="entry name" value="Acetyl-CoA synthetase-like"/>
    <property type="match status" value="1"/>
</dbReference>
<dbReference type="AlphaFoldDB" id="F3FXN4"/>
<organism evidence="2 3">
    <name type="scientific">Pseudomonas syringae pv. japonica str. M301072</name>
    <dbReference type="NCBI Taxonomy" id="629262"/>
    <lineage>
        <taxon>Bacteria</taxon>
        <taxon>Pseudomonadati</taxon>
        <taxon>Pseudomonadota</taxon>
        <taxon>Gammaproteobacteria</taxon>
        <taxon>Pseudomonadales</taxon>
        <taxon>Pseudomonadaceae</taxon>
        <taxon>Pseudomonas</taxon>
        <taxon>Pseudomonas syringae</taxon>
    </lineage>
</organism>
<comment type="caution">
    <text evidence="2">The sequence shown here is derived from an EMBL/GenBank/DDBJ whole genome shotgun (WGS) entry which is preliminary data.</text>
</comment>
<dbReference type="InterPro" id="IPR052091">
    <property type="entry name" value="Beta-ala_Activ/Resist"/>
</dbReference>
<protein>
    <submittedName>
        <fullName evidence="2">Amino acid adenylation</fullName>
    </submittedName>
</protein>
<gene>
    <name evidence="2" type="ORF">PSYJA_40740</name>
</gene>
<feature type="domain" description="AMP-dependent synthetase/ligase" evidence="1">
    <location>
        <begin position="2"/>
        <end position="60"/>
    </location>
</feature>
<name>F3FXN4_PSESX</name>
<accession>F3FXN4</accession>
<evidence type="ECO:0000313" key="3">
    <source>
        <dbReference type="Proteomes" id="UP000004471"/>
    </source>
</evidence>
<reference evidence="2 3" key="1">
    <citation type="journal article" date="2011" name="PLoS Pathog.">
        <title>Dynamic evolution of pathogenicity revealed by sequencing and comparative genomics of 19 Pseudomonas syringae isolates.</title>
        <authorList>
            <person name="Baltrus D.A."/>
            <person name="Nishimura M.T."/>
            <person name="Romanchuk A."/>
            <person name="Chang J.H."/>
            <person name="Mukhtar M.S."/>
            <person name="Cherkis K."/>
            <person name="Roach J."/>
            <person name="Grant S.R."/>
            <person name="Jones C.D."/>
            <person name="Dangl J.L."/>
        </authorList>
    </citation>
    <scope>NUCLEOTIDE SEQUENCE [LARGE SCALE GENOMIC DNA]</scope>
    <source>
        <strain evidence="3">M301072PT</strain>
    </source>
</reference>